<dbReference type="PANTHER" id="PTHR46573">
    <property type="entry name" value="WD REPEAT, SAM AND U-BOX DOMAIN-CONTAINING PROTEIN 1"/>
    <property type="match status" value="1"/>
</dbReference>
<feature type="non-terminal residue" evidence="3">
    <location>
        <position position="1"/>
    </location>
</feature>
<evidence type="ECO:0000256" key="1">
    <source>
        <dbReference type="SAM" id="Coils"/>
    </source>
</evidence>
<dbReference type="GO" id="GO:0016567">
    <property type="term" value="P:protein ubiquitination"/>
    <property type="evidence" value="ECO:0007669"/>
    <property type="project" value="InterPro"/>
</dbReference>
<keyword evidence="1" id="KW-0175">Coiled coil</keyword>
<dbReference type="Gene3D" id="3.30.40.10">
    <property type="entry name" value="Zinc/RING finger domain, C3HC4 (zinc finger)"/>
    <property type="match status" value="1"/>
</dbReference>
<dbReference type="Pfam" id="PF04564">
    <property type="entry name" value="U-box"/>
    <property type="match status" value="1"/>
</dbReference>
<evidence type="ECO:0000259" key="2">
    <source>
        <dbReference type="SMART" id="SM00504"/>
    </source>
</evidence>
<name>A0A812TP79_SYMPI</name>
<dbReference type="InterPro" id="IPR003613">
    <property type="entry name" value="Ubox_domain"/>
</dbReference>
<keyword evidence="4" id="KW-1185">Reference proteome</keyword>
<proteinExistence type="predicted"/>
<gene>
    <name evidence="3" type="ORF">SPIL2461_LOCUS14017</name>
</gene>
<dbReference type="SUPFAM" id="SSF57850">
    <property type="entry name" value="RING/U-box"/>
    <property type="match status" value="1"/>
</dbReference>
<organism evidence="3 4">
    <name type="scientific">Symbiodinium pilosum</name>
    <name type="common">Dinoflagellate</name>
    <dbReference type="NCBI Taxonomy" id="2952"/>
    <lineage>
        <taxon>Eukaryota</taxon>
        <taxon>Sar</taxon>
        <taxon>Alveolata</taxon>
        <taxon>Dinophyceae</taxon>
        <taxon>Suessiales</taxon>
        <taxon>Symbiodiniaceae</taxon>
        <taxon>Symbiodinium</taxon>
    </lineage>
</organism>
<dbReference type="EMBL" id="CAJNIZ010031691">
    <property type="protein sequence ID" value="CAE7531985.1"/>
    <property type="molecule type" value="Genomic_DNA"/>
</dbReference>
<dbReference type="Proteomes" id="UP000649617">
    <property type="component" value="Unassembled WGS sequence"/>
</dbReference>
<feature type="coiled-coil region" evidence="1">
    <location>
        <begin position="431"/>
        <end position="489"/>
    </location>
</feature>
<evidence type="ECO:0000313" key="4">
    <source>
        <dbReference type="Proteomes" id="UP000649617"/>
    </source>
</evidence>
<feature type="domain" description="U-box" evidence="2">
    <location>
        <begin position="1"/>
        <end position="52"/>
    </location>
</feature>
<dbReference type="InterPro" id="IPR013083">
    <property type="entry name" value="Znf_RING/FYVE/PHD"/>
</dbReference>
<dbReference type="PANTHER" id="PTHR46573:SF1">
    <property type="entry name" value="WD REPEAT, SAM AND U-BOX DOMAIN-CONTAINING PROTEIN 1"/>
    <property type="match status" value="1"/>
</dbReference>
<protein>
    <recommendedName>
        <fullName evidence="2">U-box domain-containing protein</fullName>
    </recommendedName>
</protein>
<accession>A0A812TP79</accession>
<dbReference type="AlphaFoldDB" id="A0A812TP79"/>
<dbReference type="OrthoDB" id="410170at2759"/>
<comment type="caution">
    <text evidence="3">The sequence shown here is derived from an EMBL/GenBank/DDBJ whole genome shotgun (WGS) entry which is preliminary data.</text>
</comment>
<dbReference type="SMART" id="SM00504">
    <property type="entry name" value="Ubox"/>
    <property type="match status" value="1"/>
</dbReference>
<dbReference type="GO" id="GO:0004842">
    <property type="term" value="F:ubiquitin-protein transferase activity"/>
    <property type="evidence" value="ECO:0007669"/>
    <property type="project" value="InterPro"/>
</dbReference>
<evidence type="ECO:0000313" key="3">
    <source>
        <dbReference type="EMBL" id="CAE7531985.1"/>
    </source>
</evidence>
<sequence>MEHPVVAEDGFTYEREAIAEALQRRPRSPKTNAEMGSRVVPNQDKKATIINYKEKTVQEIMSVAASVPSGHALKLLHRAESFIRPLLPDRSAQAKLVKLLQLKASLPAMSRGTAVKELLDMLSNQPGDSTVRDLLSNFEAWDVGFQATARRPPLLPCHEVGDVKITGVLDKECATRLAARWQTTDGAEALWKFALELGSSADPGVWLGGAALVLAAVHGKVVVDLPALPDSLLASAVSLLKTPLDAAALALEVFKCDFGLAFDTQTCSCSLASLLWEQARRCESDPSAQEPLLIEAFMADEENSDVRGALLKLLLQHLEGGTLDKEDVLLKLLFFEHNQVPKKLLSKLSLAAEHVRVLEPASCVTLANQLQEEGRPEDGAKVAVIAAEAFDACGSKEEAQSSYILAYNMDRRNPDAAHGVVESCAYASRTCEELREQLAGQQEMMEQLEGQQETIEEQNERINSLDKEISDLKIEAASMKKELENSKVLTAVRGFTWDLSSEDFSAFQRGQVKNSPKVYLPGLGIKIWLQYYPQGASDSPVGRAALYLARSAKARVCATISVDSVDRDITIPIDLYQHQGFGNPSFIRVGQHEKISVIIKSVQLEGSKIEYLF</sequence>
<dbReference type="InterPro" id="IPR052085">
    <property type="entry name" value="WD-SAM-U-box"/>
</dbReference>
<reference evidence="3" key="1">
    <citation type="submission" date="2021-02" db="EMBL/GenBank/DDBJ databases">
        <authorList>
            <person name="Dougan E. K."/>
            <person name="Rhodes N."/>
            <person name="Thang M."/>
            <person name="Chan C."/>
        </authorList>
    </citation>
    <scope>NUCLEOTIDE SEQUENCE</scope>
</reference>